<sequence>MNNFNLHNPTHIAFGKGAISELRALIPADSRVLITYGGGSVKKTGVLDQVYSALNGLDVLEFGGIEPNPSYETLMNAVELVRKENVTFLLAVGGGSVLDGTKFIAAAAHYAAASDPWHILETRGSDITSAIPMGSVLTLPATGSESNKGAVVSRRATGDKQAFHSPFVQPRFAILDPVYTYTLPPRQVANGVVDAFVHTVEQYVTYPVNAKIQDRFAEGILLTLIEEGPKALKEPENYDVRANLMWAATQALNGLIGAGVPQDWATHMLGHELTAMHGLDHAQTLAVVLPALWNEKRNEKRAKLLQYAERVWNITEGSDDERIDAAIAATRRFFETMGAPTRLSDYGLDGSSIPALLAKLEEHGLTALGEHQDITLDVSRRIYEAAR</sequence>
<evidence type="ECO:0000256" key="1">
    <source>
        <dbReference type="ARBA" id="ARBA00023002"/>
    </source>
</evidence>
<dbReference type="AlphaFoldDB" id="A0A2T7AN94"/>
<dbReference type="InterPro" id="IPR018211">
    <property type="entry name" value="ADH_Fe_CS"/>
</dbReference>
<dbReference type="GO" id="GO:1990362">
    <property type="term" value="F:butanol dehydrogenase (NAD+) activity"/>
    <property type="evidence" value="ECO:0007669"/>
    <property type="project" value="InterPro"/>
</dbReference>
<dbReference type="GO" id="GO:0046872">
    <property type="term" value="F:metal ion binding"/>
    <property type="evidence" value="ECO:0007669"/>
    <property type="project" value="InterPro"/>
</dbReference>
<dbReference type="PANTHER" id="PTHR43633">
    <property type="entry name" value="ALCOHOL DEHYDROGENASE YQHD"/>
    <property type="match status" value="1"/>
</dbReference>
<dbReference type="FunFam" id="3.40.50.1970:FF:000008">
    <property type="entry name" value="Alcohol dehydrogenase YqhD"/>
    <property type="match status" value="1"/>
</dbReference>
<dbReference type="OrthoDB" id="9815791at2"/>
<reference evidence="4 7" key="2">
    <citation type="submission" date="2019-08" db="EMBL/GenBank/DDBJ databases">
        <title>Prevalence, distribution, and phylogeny of type two toxin-antitoxin genes possessed by Cronobacter species where C. sakazakii homologs follow sequence type lineages.</title>
        <authorList>
            <person name="Finkelstein S."/>
            <person name="Negrete F."/>
            <person name="Jang H."/>
            <person name="Gopinath G.R."/>
            <person name="Tall B.D."/>
        </authorList>
    </citation>
    <scope>NUCLEOTIDE SEQUENCE [LARGE SCALE GENOMIC DNA]</scope>
    <source>
        <strain evidence="4 7">MOD1_GK1257</strain>
    </source>
</reference>
<evidence type="ECO:0000313" key="6">
    <source>
        <dbReference type="Proteomes" id="UP000244378"/>
    </source>
</evidence>
<organism evidence="5 6">
    <name type="scientific">Cronobacter muytjensii</name>
    <dbReference type="NCBI Taxonomy" id="413501"/>
    <lineage>
        <taxon>Bacteria</taxon>
        <taxon>Pseudomonadati</taxon>
        <taxon>Pseudomonadota</taxon>
        <taxon>Gammaproteobacteria</taxon>
        <taxon>Enterobacterales</taxon>
        <taxon>Enterobacteriaceae</taxon>
        <taxon>Cronobacter</taxon>
    </lineage>
</organism>
<dbReference type="GO" id="GO:0005829">
    <property type="term" value="C:cytosol"/>
    <property type="evidence" value="ECO:0007669"/>
    <property type="project" value="TreeGrafter"/>
</dbReference>
<dbReference type="InterPro" id="IPR001670">
    <property type="entry name" value="ADH_Fe/GldA"/>
</dbReference>
<keyword evidence="7" id="KW-1185">Reference proteome</keyword>
<dbReference type="GO" id="GO:0008106">
    <property type="term" value="F:alcohol dehydrogenase (NADP+) activity"/>
    <property type="evidence" value="ECO:0007669"/>
    <property type="project" value="TreeGrafter"/>
</dbReference>
<dbReference type="Proteomes" id="UP000469927">
    <property type="component" value="Unassembled WGS sequence"/>
</dbReference>
<proteinExistence type="predicted"/>
<dbReference type="Gene3D" id="3.40.50.1970">
    <property type="match status" value="1"/>
</dbReference>
<keyword evidence="1" id="KW-0560">Oxidoreductase</keyword>
<evidence type="ECO:0000313" key="7">
    <source>
        <dbReference type="Proteomes" id="UP000469927"/>
    </source>
</evidence>
<dbReference type="InterPro" id="IPR044731">
    <property type="entry name" value="BDH-like"/>
</dbReference>
<dbReference type="RefSeq" id="WP_075193807.1">
    <property type="nucleotide sequence ID" value="NZ_JABWGS010000003.1"/>
</dbReference>
<evidence type="ECO:0000313" key="5">
    <source>
        <dbReference type="EMBL" id="PUX10578.1"/>
    </source>
</evidence>
<dbReference type="InterPro" id="IPR056798">
    <property type="entry name" value="ADH_Fe_C"/>
</dbReference>
<feature type="domain" description="Alcohol dehydrogenase iron-type/glycerol dehydrogenase GldA" evidence="2">
    <location>
        <begin position="9"/>
        <end position="177"/>
    </location>
</feature>
<protein>
    <submittedName>
        <fullName evidence="5">Alcohol dehydrogenase</fullName>
    </submittedName>
</protein>
<accession>A0A2T7AN94</accession>
<evidence type="ECO:0000259" key="2">
    <source>
        <dbReference type="Pfam" id="PF00465"/>
    </source>
</evidence>
<dbReference type="GO" id="GO:1990002">
    <property type="term" value="F:methylglyoxal reductase (NADPH) (acetol producing) activity"/>
    <property type="evidence" value="ECO:0007669"/>
    <property type="project" value="TreeGrafter"/>
</dbReference>
<dbReference type="PROSITE" id="PS00060">
    <property type="entry name" value="ADH_IRON_2"/>
    <property type="match status" value="1"/>
</dbReference>
<evidence type="ECO:0000313" key="4">
    <source>
        <dbReference type="EMBL" id="KAB0871913.1"/>
    </source>
</evidence>
<dbReference type="CDD" id="cd08187">
    <property type="entry name" value="BDH"/>
    <property type="match status" value="1"/>
</dbReference>
<dbReference type="PROSITE" id="PS00913">
    <property type="entry name" value="ADH_IRON_1"/>
    <property type="match status" value="1"/>
</dbReference>
<feature type="domain" description="Fe-containing alcohol dehydrogenase-like C-terminal" evidence="3">
    <location>
        <begin position="189"/>
        <end position="358"/>
    </location>
</feature>
<dbReference type="EMBL" id="MSAE01000040">
    <property type="protein sequence ID" value="PUX10578.1"/>
    <property type="molecule type" value="Genomic_DNA"/>
</dbReference>
<gene>
    <name evidence="5" type="ORF">AUN14_17430</name>
    <name evidence="4" type="ORF">FZI19_20640</name>
</gene>
<dbReference type="PANTHER" id="PTHR43633:SF1">
    <property type="entry name" value="ALCOHOL DEHYDROGENASE YQHD"/>
    <property type="match status" value="1"/>
</dbReference>
<dbReference type="Proteomes" id="UP000244378">
    <property type="component" value="Unassembled WGS sequence"/>
</dbReference>
<dbReference type="Pfam" id="PF00465">
    <property type="entry name" value="Fe-ADH"/>
    <property type="match status" value="1"/>
</dbReference>
<dbReference type="NCBIfam" id="NF011717">
    <property type="entry name" value="PRK15138.1"/>
    <property type="match status" value="1"/>
</dbReference>
<reference evidence="5 6" key="1">
    <citation type="submission" date="2016-12" db="EMBL/GenBank/DDBJ databases">
        <title>Analysis of the Molecular Diversity Among Cronobacter Species Isolated from Filth Flies Using a Pan Genomic DNA Microarray.</title>
        <authorList>
            <person name="Pava-Ripoll M."/>
            <person name="Tall B."/>
            <person name="Farber J."/>
            <person name="Fanning S."/>
            <person name="Lehner A."/>
            <person name="Stephan R."/>
            <person name="Pagotto F."/>
            <person name="Iverson C."/>
            <person name="Ziobro G."/>
            <person name="Miller A."/>
            <person name="Pearson R."/>
            <person name="Yan Q."/>
            <person name="Kim M."/>
            <person name="Jeong S."/>
            <person name="Park J."/>
            <person name="Jun S."/>
            <person name="Choi H."/>
            <person name="Chung T."/>
            <person name="Yoo Y."/>
            <person name="Park E."/>
            <person name="Hwang S."/>
            <person name="Lee B."/>
            <person name="Sathyamoorthy V."/>
            <person name="Carter L."/>
            <person name="Mammel M."/>
            <person name="Jackson S."/>
            <person name="Kothary M."/>
            <person name="Patel I."/>
            <person name="Grim C."/>
            <person name="Gopinath G."/>
            <person name="Gangiredla J."/>
            <person name="Chase H."/>
        </authorList>
    </citation>
    <scope>NUCLEOTIDE SEQUENCE [LARGE SCALE GENOMIC DNA]</scope>
    <source>
        <strain evidence="5 6">MOD1-Md1s</strain>
    </source>
</reference>
<name>A0A2T7AN94_9ENTR</name>
<comment type="caution">
    <text evidence="5">The sequence shown here is derived from an EMBL/GenBank/DDBJ whole genome shotgun (WGS) entry which is preliminary data.</text>
</comment>
<dbReference type="Gene3D" id="1.20.1090.10">
    <property type="entry name" value="Dehydroquinate synthase-like - alpha domain"/>
    <property type="match status" value="1"/>
</dbReference>
<dbReference type="Pfam" id="PF25137">
    <property type="entry name" value="ADH_Fe_C"/>
    <property type="match status" value="1"/>
</dbReference>
<evidence type="ECO:0000259" key="3">
    <source>
        <dbReference type="Pfam" id="PF25137"/>
    </source>
</evidence>
<dbReference type="FunFam" id="1.20.1090.10:FF:000005">
    <property type="entry name" value="Alcohol dehydrogenase YqhD"/>
    <property type="match status" value="1"/>
</dbReference>
<dbReference type="SUPFAM" id="SSF56796">
    <property type="entry name" value="Dehydroquinate synthase-like"/>
    <property type="match status" value="1"/>
</dbReference>
<dbReference type="EMBL" id="WAGD01000091">
    <property type="protein sequence ID" value="KAB0871913.1"/>
    <property type="molecule type" value="Genomic_DNA"/>
</dbReference>